<dbReference type="AlphaFoldDB" id="A0A4T0FIY4"/>
<evidence type="ECO:0000313" key="2">
    <source>
        <dbReference type="Proteomes" id="UP000310189"/>
    </source>
</evidence>
<dbReference type="Proteomes" id="UP000310189">
    <property type="component" value="Unassembled WGS sequence"/>
</dbReference>
<organism evidence="1 2">
    <name type="scientific">Wallemia hederae</name>
    <dbReference type="NCBI Taxonomy" id="1540922"/>
    <lineage>
        <taxon>Eukaryota</taxon>
        <taxon>Fungi</taxon>
        <taxon>Dikarya</taxon>
        <taxon>Basidiomycota</taxon>
        <taxon>Wallemiomycotina</taxon>
        <taxon>Wallemiomycetes</taxon>
        <taxon>Wallemiales</taxon>
        <taxon>Wallemiaceae</taxon>
        <taxon>Wallemia</taxon>
    </lineage>
</organism>
<comment type="caution">
    <text evidence="1">The sequence shown here is derived from an EMBL/GenBank/DDBJ whole genome shotgun (WGS) entry which is preliminary data.</text>
</comment>
<name>A0A4T0FIY4_9BASI</name>
<sequence>MKSILDLPDEILSHIIDNYLDLNDIYLLRICSRRLLELSKSIILNSVQLRLFGLSAGVHTTKVIDSGLFSPRNCQSVHSFSLIVGPPTNAEETAIVRELDSTMEISDSTQSELSEVIVRLHKVQSVRLHLLNASNWKESEKDSFQRLLYSLATLRRLNDLTIISPDGLWPELRLPPIQSLESLAIHGTIPTKLLLGACLEKSPSLRVLRLPNDDKETSEALEDLPDGSLPSLELYEGRSDDIVELANEKTAPKLKRLRYIAHKDGDDSLDEVQSTLKVLEGRPLVSFAYETLFTMNFLEVVNSLMPYKDTLTSLAIGNTNALAPSELTLEERLIGEIRFSSAFVDHLPRLTTVCLTYASPQGMPHAPSGNSGTTLNPDGTVATYFDRVAALWFKQLPTLCGVAFIFLDGSQPLAWHATVFGIDQQGQSLDIDDSWRRYRRIPDDLAINAIQSWIEDL</sequence>
<evidence type="ECO:0000313" key="1">
    <source>
        <dbReference type="EMBL" id="TIA88148.1"/>
    </source>
</evidence>
<dbReference type="EMBL" id="SPNW01000042">
    <property type="protein sequence ID" value="TIA88148.1"/>
    <property type="molecule type" value="Genomic_DNA"/>
</dbReference>
<evidence type="ECO:0008006" key="3">
    <source>
        <dbReference type="Google" id="ProtNLM"/>
    </source>
</evidence>
<accession>A0A4T0FIY4</accession>
<reference evidence="1 2" key="1">
    <citation type="submission" date="2019-03" db="EMBL/GenBank/DDBJ databases">
        <title>Sequencing 23 genomes of Wallemia ichthyophaga.</title>
        <authorList>
            <person name="Gostincar C."/>
        </authorList>
    </citation>
    <scope>NUCLEOTIDE SEQUENCE [LARGE SCALE GENOMIC DNA]</scope>
    <source>
        <strain evidence="1 2">EXF-5753</strain>
    </source>
</reference>
<dbReference type="OrthoDB" id="3352666at2759"/>
<proteinExistence type="predicted"/>
<gene>
    <name evidence="1" type="ORF">E3P99_02772</name>
</gene>
<keyword evidence="2" id="KW-1185">Reference proteome</keyword>
<protein>
    <recommendedName>
        <fullName evidence="3">F-box domain-containing protein</fullName>
    </recommendedName>
</protein>